<organism evidence="1 2">
    <name type="scientific">candidate division WWE3 bacterium CG22_combo_CG10-13_8_21_14_all_39_12</name>
    <dbReference type="NCBI Taxonomy" id="1975094"/>
    <lineage>
        <taxon>Bacteria</taxon>
        <taxon>Katanobacteria</taxon>
    </lineage>
</organism>
<dbReference type="EMBL" id="PCSU01000069">
    <property type="protein sequence ID" value="PIP56248.1"/>
    <property type="molecule type" value="Genomic_DNA"/>
</dbReference>
<dbReference type="AlphaFoldDB" id="A0A2H0BGX8"/>
<name>A0A2H0BGX8_UNCKA</name>
<dbReference type="InterPro" id="IPR037171">
    <property type="entry name" value="NagB/RpiA_transferase-like"/>
</dbReference>
<dbReference type="Proteomes" id="UP000228495">
    <property type="component" value="Unassembled WGS sequence"/>
</dbReference>
<evidence type="ECO:0000313" key="2">
    <source>
        <dbReference type="Proteomes" id="UP000228495"/>
    </source>
</evidence>
<comment type="caution">
    <text evidence="1">The sequence shown here is derived from an EMBL/GenBank/DDBJ whole genome shotgun (WGS) entry which is preliminary data.</text>
</comment>
<evidence type="ECO:0008006" key="3">
    <source>
        <dbReference type="Google" id="ProtNLM"/>
    </source>
</evidence>
<sequence>MQHQYDTYQGFRPVQRNNVYVHTCQSPHEASIAAFLTIAPNLSRDTVLFCSMGDYLHELYDLIVGFEPMPPSALVMFEEILGEPFHRASNERVYQERGFIDRVSKRGIPFYRILARSPTLMGTVRAFNSRVEELLMTYRRRHMFFELTPKGDLGGINPGYESNYECDGDIMDEFVVGLRLDDEVDSRRVTISFKTIDYASNIWVFAFGSNVDKALKSFVRGARREYNNFPVGYLHQTGKDIHVFTDRSV</sequence>
<dbReference type="Gene3D" id="3.40.50.1360">
    <property type="match status" value="1"/>
</dbReference>
<protein>
    <recommendedName>
        <fullName evidence="3">Glucosamine/galactosamine-6-phosphate isomerase domain-containing protein</fullName>
    </recommendedName>
</protein>
<evidence type="ECO:0000313" key="1">
    <source>
        <dbReference type="EMBL" id="PIP56248.1"/>
    </source>
</evidence>
<accession>A0A2H0BGX8</accession>
<gene>
    <name evidence="1" type="ORF">COX05_04055</name>
</gene>
<reference evidence="1 2" key="1">
    <citation type="submission" date="2017-09" db="EMBL/GenBank/DDBJ databases">
        <title>Depth-based differentiation of microbial function through sediment-hosted aquifers and enrichment of novel symbionts in the deep terrestrial subsurface.</title>
        <authorList>
            <person name="Probst A.J."/>
            <person name="Ladd B."/>
            <person name="Jarett J.K."/>
            <person name="Geller-Mcgrath D.E."/>
            <person name="Sieber C.M."/>
            <person name="Emerson J.B."/>
            <person name="Anantharaman K."/>
            <person name="Thomas B.C."/>
            <person name="Malmstrom R."/>
            <person name="Stieglmeier M."/>
            <person name="Klingl A."/>
            <person name="Woyke T."/>
            <person name="Ryan C.M."/>
            <person name="Banfield J.F."/>
        </authorList>
    </citation>
    <scope>NUCLEOTIDE SEQUENCE [LARGE SCALE GENOMIC DNA]</scope>
    <source>
        <strain evidence="1">CG22_combo_CG10-13_8_21_14_all_39_12</strain>
    </source>
</reference>
<proteinExistence type="predicted"/>
<dbReference type="SUPFAM" id="SSF100950">
    <property type="entry name" value="NagB/RpiA/CoA transferase-like"/>
    <property type="match status" value="1"/>
</dbReference>